<keyword evidence="1" id="KW-1133">Transmembrane helix</keyword>
<keyword evidence="1" id="KW-0812">Transmembrane</keyword>
<evidence type="ECO:0000256" key="1">
    <source>
        <dbReference type="SAM" id="Phobius"/>
    </source>
</evidence>
<sequence length="95" mass="9272">MSPVQVIRTLATASVAGGLALGLIPSGPCGAGWWAPGSVDGSFGWFAAGEAPRMGAGGTCETAMAPVGSWAIALIVVGATLLAGVWSCAQDGPKE</sequence>
<reference evidence="2 3" key="1">
    <citation type="journal article" date="2014" name="Int. J. Syst. Evol. Microbiol.">
        <title>Complete genome sequence of Corynebacterium casei LMG S-19264T (=DSM 44701T), isolated from a smear-ripened cheese.</title>
        <authorList>
            <consortium name="US DOE Joint Genome Institute (JGI-PGF)"/>
            <person name="Walter F."/>
            <person name="Albersmeier A."/>
            <person name="Kalinowski J."/>
            <person name="Ruckert C."/>
        </authorList>
    </citation>
    <scope>NUCLEOTIDE SEQUENCE [LARGE SCALE GENOMIC DNA]</scope>
    <source>
        <strain evidence="2 3">KCTC 19473</strain>
    </source>
</reference>
<keyword evidence="1" id="KW-0472">Membrane</keyword>
<dbReference type="RefSeq" id="WP_193518010.1">
    <property type="nucleotide sequence ID" value="NZ_BMXL01000011.1"/>
</dbReference>
<protein>
    <submittedName>
        <fullName evidence="2">Uncharacterized protein</fullName>
    </submittedName>
</protein>
<keyword evidence="3" id="KW-1185">Reference proteome</keyword>
<dbReference type="Proteomes" id="UP000654947">
    <property type="component" value="Unassembled WGS sequence"/>
</dbReference>
<evidence type="ECO:0000313" key="3">
    <source>
        <dbReference type="Proteomes" id="UP000654947"/>
    </source>
</evidence>
<name>A0A919CIU7_9ACTN</name>
<feature type="transmembrane region" description="Helical" evidence="1">
    <location>
        <begin position="67"/>
        <end position="89"/>
    </location>
</feature>
<evidence type="ECO:0000313" key="2">
    <source>
        <dbReference type="EMBL" id="GHD26910.1"/>
    </source>
</evidence>
<accession>A0A919CIU7</accession>
<comment type="caution">
    <text evidence="2">The sequence shown here is derived from an EMBL/GenBank/DDBJ whole genome shotgun (WGS) entry which is preliminary data.</text>
</comment>
<dbReference type="AlphaFoldDB" id="A0A919CIU7"/>
<gene>
    <name evidence="2" type="ORF">GCM10007147_25500</name>
</gene>
<organism evidence="2 3">
    <name type="scientific">Nocardiopsis kunsanensis</name>
    <dbReference type="NCBI Taxonomy" id="141693"/>
    <lineage>
        <taxon>Bacteria</taxon>
        <taxon>Bacillati</taxon>
        <taxon>Actinomycetota</taxon>
        <taxon>Actinomycetes</taxon>
        <taxon>Streptosporangiales</taxon>
        <taxon>Nocardiopsidaceae</taxon>
        <taxon>Nocardiopsis</taxon>
    </lineage>
</organism>
<proteinExistence type="predicted"/>
<dbReference type="EMBL" id="BMXL01000011">
    <property type="protein sequence ID" value="GHD26910.1"/>
    <property type="molecule type" value="Genomic_DNA"/>
</dbReference>